<dbReference type="Proteomes" id="UP000652763">
    <property type="component" value="Unassembled WGS sequence"/>
</dbReference>
<organism evidence="8 9">
    <name type="scientific">Arthrobacter pullicola</name>
    <dbReference type="NCBI Taxonomy" id="2762224"/>
    <lineage>
        <taxon>Bacteria</taxon>
        <taxon>Bacillati</taxon>
        <taxon>Actinomycetota</taxon>
        <taxon>Actinomycetes</taxon>
        <taxon>Micrococcales</taxon>
        <taxon>Micrococcaceae</taxon>
        <taxon>Arthrobacter</taxon>
    </lineage>
</organism>
<proteinExistence type="predicted"/>
<feature type="domain" description="Major facilitator superfamily (MFS) profile" evidence="7">
    <location>
        <begin position="201"/>
        <end position="400"/>
    </location>
</feature>
<keyword evidence="4 6" id="KW-1133">Transmembrane helix</keyword>
<feature type="transmembrane region" description="Helical" evidence="6">
    <location>
        <begin position="326"/>
        <end position="347"/>
    </location>
</feature>
<name>A0ABR8YE87_9MICC</name>
<evidence type="ECO:0000256" key="1">
    <source>
        <dbReference type="ARBA" id="ARBA00004651"/>
    </source>
</evidence>
<evidence type="ECO:0000256" key="3">
    <source>
        <dbReference type="ARBA" id="ARBA00022692"/>
    </source>
</evidence>
<dbReference type="InterPro" id="IPR036259">
    <property type="entry name" value="MFS_trans_sf"/>
</dbReference>
<dbReference type="PANTHER" id="PTHR43124">
    <property type="entry name" value="PURINE EFFLUX PUMP PBUE"/>
    <property type="match status" value="1"/>
</dbReference>
<accession>A0ABR8YE87</accession>
<dbReference type="SUPFAM" id="SSF103473">
    <property type="entry name" value="MFS general substrate transporter"/>
    <property type="match status" value="1"/>
</dbReference>
<dbReference type="Gene3D" id="1.20.1250.20">
    <property type="entry name" value="MFS general substrate transporter like domains"/>
    <property type="match status" value="2"/>
</dbReference>
<feature type="transmembrane region" description="Helical" evidence="6">
    <location>
        <begin position="268"/>
        <end position="285"/>
    </location>
</feature>
<feature type="transmembrane region" description="Helical" evidence="6">
    <location>
        <begin position="291"/>
        <end position="314"/>
    </location>
</feature>
<feature type="transmembrane region" description="Helical" evidence="6">
    <location>
        <begin position="205"/>
        <end position="227"/>
    </location>
</feature>
<feature type="transmembrane region" description="Helical" evidence="6">
    <location>
        <begin position="74"/>
        <end position="92"/>
    </location>
</feature>
<evidence type="ECO:0000256" key="2">
    <source>
        <dbReference type="ARBA" id="ARBA00022475"/>
    </source>
</evidence>
<dbReference type="RefSeq" id="WP_191745475.1">
    <property type="nucleotide sequence ID" value="NZ_JACSQC010000001.1"/>
</dbReference>
<feature type="transmembrane region" description="Helical" evidence="6">
    <location>
        <begin position="128"/>
        <end position="146"/>
    </location>
</feature>
<keyword evidence="3 6" id="KW-0812">Transmembrane</keyword>
<sequence length="400" mass="40318">MPIRTARAKAAGTAATLLGGSAELIDFLIPLWAGAALAMPPTAVGALVALELVVSVLARPAAGWLVDTRTRTSVAAAGALLYGMSCLGYALAAAQPHAFAAAILGGAGGALFWIAVRAIAAEDLGQDSGALAGLLSSEALGSWFFWIPAMFLLPLAGFSGIFAALAAACTAAAFLLLRAQRSLPPRQARPAETAAAPGQRRLTPLLLPALVTGAAEAGVGLLLLLHLQTSLQLAVYQIALVYLPGGIALTVLPRILHRFVERHGRQRGYAVASVASALTAAGLAFTPSPLAIAALWTLTSASWAILLPIQRAVAAEVSAPRTGRGLGLLSNAELLGAAAGSLLAGLLYDGGSWALPCLVFAGIILSGTVLGPLALRRLGVRDRPAPEAAGADGGAAGSQL</sequence>
<reference evidence="8 9" key="1">
    <citation type="submission" date="2020-08" db="EMBL/GenBank/DDBJ databases">
        <title>A Genomic Blueprint of the Chicken Gut Microbiome.</title>
        <authorList>
            <person name="Gilroy R."/>
            <person name="Ravi A."/>
            <person name="Getino M."/>
            <person name="Pursley I."/>
            <person name="Horton D.L."/>
            <person name="Alikhan N.-F."/>
            <person name="Baker D."/>
            <person name="Gharbi K."/>
            <person name="Hall N."/>
            <person name="Watson M."/>
            <person name="Adriaenssens E.M."/>
            <person name="Foster-Nyarko E."/>
            <person name="Jarju S."/>
            <person name="Secka A."/>
            <person name="Antonio M."/>
            <person name="Oren A."/>
            <person name="Chaudhuri R."/>
            <person name="La Ragione R.M."/>
            <person name="Hildebrand F."/>
            <person name="Pallen M.J."/>
        </authorList>
    </citation>
    <scope>NUCLEOTIDE SEQUENCE [LARGE SCALE GENOMIC DNA]</scope>
    <source>
        <strain evidence="8 9">Sa2BUA2</strain>
    </source>
</reference>
<dbReference type="Pfam" id="PF07690">
    <property type="entry name" value="MFS_1"/>
    <property type="match status" value="1"/>
</dbReference>
<dbReference type="EMBL" id="JACSQC010000001">
    <property type="protein sequence ID" value="MBD8042546.1"/>
    <property type="molecule type" value="Genomic_DNA"/>
</dbReference>
<keyword evidence="5 6" id="KW-0472">Membrane</keyword>
<evidence type="ECO:0000256" key="5">
    <source>
        <dbReference type="ARBA" id="ARBA00023136"/>
    </source>
</evidence>
<keyword evidence="2" id="KW-1003">Cell membrane</keyword>
<comment type="subcellular location">
    <subcellularLocation>
        <location evidence="1">Cell membrane</location>
        <topology evidence="1">Multi-pass membrane protein</topology>
    </subcellularLocation>
</comment>
<evidence type="ECO:0000256" key="4">
    <source>
        <dbReference type="ARBA" id="ARBA00022989"/>
    </source>
</evidence>
<keyword evidence="9" id="KW-1185">Reference proteome</keyword>
<feature type="transmembrane region" description="Helical" evidence="6">
    <location>
        <begin position="353"/>
        <end position="375"/>
    </location>
</feature>
<dbReference type="InterPro" id="IPR011701">
    <property type="entry name" value="MFS"/>
</dbReference>
<dbReference type="PANTHER" id="PTHR43124:SF3">
    <property type="entry name" value="CHLORAMPHENICOL EFFLUX PUMP RV0191"/>
    <property type="match status" value="1"/>
</dbReference>
<feature type="transmembrane region" description="Helical" evidence="6">
    <location>
        <begin position="98"/>
        <end position="116"/>
    </location>
</feature>
<dbReference type="InterPro" id="IPR020846">
    <property type="entry name" value="MFS_dom"/>
</dbReference>
<feature type="transmembrane region" description="Helical" evidence="6">
    <location>
        <begin position="233"/>
        <end position="256"/>
    </location>
</feature>
<feature type="transmembrane region" description="Helical" evidence="6">
    <location>
        <begin position="152"/>
        <end position="177"/>
    </location>
</feature>
<evidence type="ECO:0000313" key="9">
    <source>
        <dbReference type="Proteomes" id="UP000652763"/>
    </source>
</evidence>
<evidence type="ECO:0000256" key="6">
    <source>
        <dbReference type="SAM" id="Phobius"/>
    </source>
</evidence>
<dbReference type="PROSITE" id="PS50850">
    <property type="entry name" value="MFS"/>
    <property type="match status" value="1"/>
</dbReference>
<comment type="caution">
    <text evidence="8">The sequence shown here is derived from an EMBL/GenBank/DDBJ whole genome shotgun (WGS) entry which is preliminary data.</text>
</comment>
<protein>
    <submittedName>
        <fullName evidence="8">MFS transporter</fullName>
    </submittedName>
</protein>
<dbReference type="InterPro" id="IPR050189">
    <property type="entry name" value="MFS_Efflux_Transporters"/>
</dbReference>
<gene>
    <name evidence="8" type="ORF">H9638_01850</name>
</gene>
<evidence type="ECO:0000313" key="8">
    <source>
        <dbReference type="EMBL" id="MBD8042546.1"/>
    </source>
</evidence>
<evidence type="ECO:0000259" key="7">
    <source>
        <dbReference type="PROSITE" id="PS50850"/>
    </source>
</evidence>